<accession>A0A814S433</accession>
<proteinExistence type="predicted"/>
<dbReference type="Proteomes" id="UP000663879">
    <property type="component" value="Unassembled WGS sequence"/>
</dbReference>
<reference evidence="1" key="1">
    <citation type="submission" date="2021-02" db="EMBL/GenBank/DDBJ databases">
        <authorList>
            <person name="Nowell W R."/>
        </authorList>
    </citation>
    <scope>NUCLEOTIDE SEQUENCE</scope>
    <source>
        <strain evidence="1">Ploen Becks lab</strain>
    </source>
</reference>
<dbReference type="AlphaFoldDB" id="A0A814S433"/>
<gene>
    <name evidence="1" type="ORF">OXX778_LOCUS22947</name>
</gene>
<keyword evidence="2" id="KW-1185">Reference proteome</keyword>
<protein>
    <submittedName>
        <fullName evidence="1">Uncharacterized protein</fullName>
    </submittedName>
</protein>
<name>A0A814S433_9BILA</name>
<evidence type="ECO:0000313" key="2">
    <source>
        <dbReference type="Proteomes" id="UP000663879"/>
    </source>
</evidence>
<sequence>MAMVFIILEYEEYFRNLVQSFQYSEGFEKTLVSSSSLGVFGNEFNMVALSLLFLRPIKCYSTSNIAFSVNTGLYKVKC</sequence>
<organism evidence="1 2">
    <name type="scientific">Brachionus calyciflorus</name>
    <dbReference type="NCBI Taxonomy" id="104777"/>
    <lineage>
        <taxon>Eukaryota</taxon>
        <taxon>Metazoa</taxon>
        <taxon>Spiralia</taxon>
        <taxon>Gnathifera</taxon>
        <taxon>Rotifera</taxon>
        <taxon>Eurotatoria</taxon>
        <taxon>Monogononta</taxon>
        <taxon>Pseudotrocha</taxon>
        <taxon>Ploima</taxon>
        <taxon>Brachionidae</taxon>
        <taxon>Brachionus</taxon>
    </lineage>
</organism>
<dbReference type="OrthoDB" id="10017659at2759"/>
<dbReference type="EMBL" id="CAJNOC010010698">
    <property type="protein sequence ID" value="CAF1142325.1"/>
    <property type="molecule type" value="Genomic_DNA"/>
</dbReference>
<comment type="caution">
    <text evidence="1">The sequence shown here is derived from an EMBL/GenBank/DDBJ whole genome shotgun (WGS) entry which is preliminary data.</text>
</comment>
<evidence type="ECO:0000313" key="1">
    <source>
        <dbReference type="EMBL" id="CAF1142325.1"/>
    </source>
</evidence>